<organism evidence="5 6">
    <name type="scientific">Candida boidinii</name>
    <name type="common">Yeast</name>
    <dbReference type="NCBI Taxonomy" id="5477"/>
    <lineage>
        <taxon>Eukaryota</taxon>
        <taxon>Fungi</taxon>
        <taxon>Dikarya</taxon>
        <taxon>Ascomycota</taxon>
        <taxon>Saccharomycotina</taxon>
        <taxon>Pichiomycetes</taxon>
        <taxon>Pichiales</taxon>
        <taxon>Pichiaceae</taxon>
        <taxon>Ogataea</taxon>
        <taxon>Ogataea/Candida clade</taxon>
    </lineage>
</organism>
<feature type="domain" description="Csf1 C-terminal region" evidence="4">
    <location>
        <begin position="1884"/>
        <end position="3110"/>
    </location>
</feature>
<gene>
    <name evidence="5" type="ORF">Cboi02_000010400</name>
</gene>
<dbReference type="Pfam" id="PF25038">
    <property type="entry name" value="Csf1_C"/>
    <property type="match status" value="1"/>
</dbReference>
<keyword evidence="6" id="KW-1185">Reference proteome</keyword>
<evidence type="ECO:0000259" key="3">
    <source>
        <dbReference type="Pfam" id="PF21678"/>
    </source>
</evidence>
<dbReference type="EMBL" id="BSXN01000016">
    <property type="protein sequence ID" value="GME66647.1"/>
    <property type="molecule type" value="Genomic_DNA"/>
</dbReference>
<feature type="domain" description="Csf1 N-terminal" evidence="3">
    <location>
        <begin position="845"/>
        <end position="1580"/>
    </location>
</feature>
<evidence type="ECO:0000256" key="2">
    <source>
        <dbReference type="SAM" id="Phobius"/>
    </source>
</evidence>
<proteinExistence type="predicted"/>
<keyword evidence="2" id="KW-0472">Membrane</keyword>
<feature type="transmembrane region" description="Helical" evidence="2">
    <location>
        <begin position="20"/>
        <end position="41"/>
    </location>
</feature>
<feature type="region of interest" description="Disordered" evidence="1">
    <location>
        <begin position="167"/>
        <end position="231"/>
    </location>
</feature>
<dbReference type="GO" id="GO:0006113">
    <property type="term" value="P:fermentation"/>
    <property type="evidence" value="ECO:0007669"/>
    <property type="project" value="InterPro"/>
</dbReference>
<dbReference type="InterPro" id="IPR029636">
    <property type="entry name" value="Csf1"/>
</dbReference>
<feature type="compositionally biased region" description="Basic and acidic residues" evidence="1">
    <location>
        <begin position="167"/>
        <end position="183"/>
    </location>
</feature>
<dbReference type="InterPro" id="IPR056779">
    <property type="entry name" value="Csf1_C"/>
</dbReference>
<sequence>MDVTSSFVAKSVTSTDNLNWVFIVDWVIALLASIGIIFYFNRLVGTLLSFILKYLLWKKHKVRIKVQSVKISFLGGRIFFKNLTIISKDGLVLVHQGWLTWRYWLTFVKKSELELHEDDKTTGIKSDRTKNDVLPTRFFLEVYGLEVFLHNRSAAYDYLSKTMQDMDEKKRKKNNSDSDHTQGKENSSQINNTTTLKQRFNKKLNNNDTDTDYNEHNSNDTNNNKRDSTDDSKIGLFSSLQMLPISYKIRKGSLVMGNETTPTLIVCSYSVMDGDINVHSSKCSLDNYRMSNRVAVNSLQISLKPNVSYKSLNELKNFVDKKLYKRKLLKTFKAFKDLMSLNVKPKYAINKKKSLKQKAKSFLDHSIQGNNTKRYPYGLGENDEDEDDDGEWLGLERYLTSDNNIVSLQDLEYGKYSKLLESNFANMHYYYDSPGLVPINQTKLDPSQGIDIGNGGFAPETGIELGLSGTTIHYGPWADRQRFHLHKMIFPSLCRDAEEFEKLKPGMKRQYAGFNVFVEILDESIIRIPFREPSKDAVYLHNPDYVNSSISRPFGWLELKMEKGSTISTHTSYIPTIENGWENKLGISLIEPEVRSSTNHEILFKAKKHSISADIGYPLKWNGETTWTFRNNSYDADIFLLREHITLCIDLFDDFGSGDPTPYELFRPFHYKIFWNITNYAIYLNINQRNIVNNPLDFSENTYLSFQGTNLSLDVHVPFDTIFRKSNTIDYKLKTSYFDLVLDSPPWHTCNNFLSKNRVGRANNFVLDGSYTYYPLIEIDSVDTVVLSCTCDDTTLECYGFVVNYIMVVKENYFGDHIHFQTFNEFMDDLNRVEEENENPTGKVMKSQNETDVFFSFCVNNGCLVLPGHIYDSKSHIALHFKTLDVDIRFTNYYMDMQANFSPLNSRLVENVNEEEIFDTTATYGKLDEISRFRPEMLIDGLSIHGHRIFGLPPIEPTYYCRWDFVAGDILIDSSPLFLDGMIRAIKNMGYCYIDNENSLGIPETVVDDVLNLSLTTPKFSIKINNSDHIFSITLNELSVKLSDWCNFRYNARANLSIPSIIVESHNAQNPEEKLFYMETALKFTHFLQKKNFAEKRDLQQKHIKLHDAPFHRCPFLLFESLRSGDYSHQFGSIKPSIPIPDISLPLNNQTADTVLEFFPNEIKEEFQDDDSSRSSCESSNSNMKFSDISNFPNAGTHFNQEKFKERKIKYHTFFGENFDPLTSYNDSEFMPKYKPIPGVEYDSIVLNFSKISVLVSPEMSVAVAVLMQRFENLSLQNVIDNLQMEIMEHITGFGVTISEVFNLKMLTPAIDIQVGNFKDYSIDKVLNNPIGLYDHINIKIANISLALSNKSTKIPLNDISKRYRESSEFNAALQTDKVYASVQKKRGKDVLVSERPFSISLGGIEVCFSDNNITGLVCTIDQDDTTITLDPDNLKWLGEFISDMSQDFKKAIEIMNFLEGRKNLSQKELVYAVSTAGVNYDIKHDPACITKPSFVTSIAAKHVRLEDSWRIITRLRHILYNLPPDWIKKEDAMFKAEKWETPENSKSEVHKIFANWRSWEFSNIANSYVLRYVFPGPNDVKPKGSTEKEIRMQFKDISILFPVNDFFRIKSVSFLFNEHIRPVSSLEALPTIVKNQSTIKHVDAFLKIGLIESKLGLYLFKIKEFVEALDPKGEIPEPEVLYPTTDLESPVTRLVSEASKKIGLMESYFSVHFNIEKHKNIFKLNKAAVIAEGSYADFSICGVKPYNLEDVFPVTLISNCAEFQFDIKLMNDSLMVFRIENVNSTISNSDELKTSLKLATVDVGKIKVSADSGSRKYVSSIYTFMKEDFPLIEKYILQPMSQLEKESDTVGNVDSRSLVSQVSEINATNLLKQITFKLKSEIKINQMSFEFEILSPLVHLLVYHDLSFSTYAREGFVSSNVKFGKLVTHTLSPIMNQKLDYFHGSIEKGSISIGIYALTSRFCIDVKGDLDSFRLTIPHIVKSIRQGSADLRQVNSNISQFMKAFEYASNILNHNKPKTSRVTLNPTAEASLKKASKFPNIFFNIALKCSSFKTTIRHDNVQFILDISYTSLSVILDSESKLGRPRCSVKLPSTRLVFRYGDSHNDRFTILDVNFLLDVSDPPANEKLQTFTISSEYCRLALNPFILEHFVSLFFQLDHIMESLTTYTDNSRNMKDLKISDPVSGNVDAFESILDFFSITIISHNFCIGWLFRGSRDSLSHQDVPGIIVGYSEGTIIAAKGAGQVIVSNSYISLAYGYNDADFYSTQDESKSKTRAFVSQYKLTYVINPVDTGLAVKARINGEKVDAKIQTPSFSAFDPLWKSIARVQDRIDSCQVAYAKFKSPVFKKEFTAAEDRMVFFSKLKSINCVFTFDGGVFEVQNPHLKINGNIPTLCLYAPTIQLAFEYLKHTTISSRHIIKAEVFTSSSDNKLDATCVPVIADVLKAVRSFIKSTQNGTARKKSNISTLTTPTTENTPLNLERVFENFQIVFALRIEPQKLSLSCEPTARVIAVVGLDGITFRFTTESKSLSGSLEIERLRAELQHVYSRQTSGSINVENILFSAAMESKNGKRDVSTVGLISNIDAYINVQQRQDIDLFGDIWLPGEIYDESFAKQSLELRRREVNKTFAARLREVASTTAFPWILSLILKQINLKIDFGQSLGILYVTLDKCWAVSTKSLNWDQSFKFEIGRLRVDSEGRLGGLFLMEKARMTSAISWRIDNEVLDIPLVLVSIGIGELETKLSLDYHPFFLCYIKGASLSIYNQKGDKGKMDKLIASAAIDSFKVYLTALSASNFVDIYTTTLRIRQDIKASYRDVLNDSASVTMTSNLIKQKDSDSLPNVREVFLDAIGKLHTILKVRISDLKLQVFPSSLLDHQALVIKVGVVGAKFTQRAGEIVENKLRLNINDFNVSLSGFKVKPTEEALSEPRVDAYMQMTNTAFGGDIFVFPSWDICMDMWQESGSKVINHIFRCQFGGKVDIRWKINSIYFIREMWYAHANALSTRLTALKILTNEPEEVLDESIGNHSIFESVNLENRLKDVEEGQEYEYRALEVPIIETPQLKDLGNATPPLEWFGVHRAKFPNLTHQVLIVGLQKLVKEAEIGYAKSLR</sequence>
<dbReference type="InterPro" id="IPR048636">
    <property type="entry name" value="Csf1_N"/>
</dbReference>
<evidence type="ECO:0000313" key="5">
    <source>
        <dbReference type="EMBL" id="GME66647.1"/>
    </source>
</evidence>
<comment type="caution">
    <text evidence="5">The sequence shown here is derived from an EMBL/GenBank/DDBJ whole genome shotgun (WGS) entry which is preliminary data.</text>
</comment>
<name>A0A9W6WE51_CANBO</name>
<accession>A0A9W6WE51</accession>
<feature type="domain" description="Csf1 N-terminal" evidence="3">
    <location>
        <begin position="34"/>
        <end position="838"/>
    </location>
</feature>
<feature type="compositionally biased region" description="Basic and acidic residues" evidence="1">
    <location>
        <begin position="213"/>
        <end position="231"/>
    </location>
</feature>
<dbReference type="Proteomes" id="UP001165120">
    <property type="component" value="Unassembled WGS sequence"/>
</dbReference>
<feature type="compositionally biased region" description="Polar residues" evidence="1">
    <location>
        <begin position="184"/>
        <end position="198"/>
    </location>
</feature>
<keyword evidence="2" id="KW-0812">Transmembrane</keyword>
<dbReference type="GO" id="GO:0016020">
    <property type="term" value="C:membrane"/>
    <property type="evidence" value="ECO:0007669"/>
    <property type="project" value="InterPro"/>
</dbReference>
<protein>
    <submittedName>
        <fullName evidence="5">Unnamed protein product</fullName>
    </submittedName>
</protein>
<evidence type="ECO:0000256" key="1">
    <source>
        <dbReference type="SAM" id="MobiDB-lite"/>
    </source>
</evidence>
<evidence type="ECO:0000313" key="6">
    <source>
        <dbReference type="Proteomes" id="UP001165120"/>
    </source>
</evidence>
<keyword evidence="2" id="KW-1133">Transmembrane helix</keyword>
<evidence type="ECO:0000259" key="4">
    <source>
        <dbReference type="Pfam" id="PF25038"/>
    </source>
</evidence>
<reference evidence="5" key="1">
    <citation type="submission" date="2023-04" db="EMBL/GenBank/DDBJ databases">
        <title>Candida boidinii NBRC 10035.</title>
        <authorList>
            <person name="Ichikawa N."/>
            <person name="Sato H."/>
            <person name="Tonouchi N."/>
        </authorList>
    </citation>
    <scope>NUCLEOTIDE SEQUENCE</scope>
    <source>
        <strain evidence="5">NBRC 10035</strain>
    </source>
</reference>
<dbReference type="Pfam" id="PF21678">
    <property type="entry name" value="Csf1_N"/>
    <property type="match status" value="2"/>
</dbReference>
<dbReference type="PANTHER" id="PTHR32085">
    <property type="entry name" value="PROTEIN CSF1"/>
    <property type="match status" value="1"/>
</dbReference>
<dbReference type="PANTHER" id="PTHR32085:SF3">
    <property type="entry name" value="PROTEIN CSF1"/>
    <property type="match status" value="1"/>
</dbReference>